<sequence length="74" mass="8424">MKICNLKIPVKENANVVTLAIAAKKMLLENAFVIHVNVARIVQETKTINNSGIELKPQCIHLYKQFQIIYFVTL</sequence>
<proteinExistence type="predicted"/>
<accession>A0AC34G632</accession>
<reference evidence="2" key="1">
    <citation type="submission" date="2022-11" db="UniProtKB">
        <authorList>
            <consortium name="WormBaseParasite"/>
        </authorList>
    </citation>
    <scope>IDENTIFICATION</scope>
</reference>
<name>A0AC34G632_9BILA</name>
<dbReference type="Proteomes" id="UP000887579">
    <property type="component" value="Unplaced"/>
</dbReference>
<organism evidence="1 2">
    <name type="scientific">Panagrolaimus sp. ES5</name>
    <dbReference type="NCBI Taxonomy" id="591445"/>
    <lineage>
        <taxon>Eukaryota</taxon>
        <taxon>Metazoa</taxon>
        <taxon>Ecdysozoa</taxon>
        <taxon>Nematoda</taxon>
        <taxon>Chromadorea</taxon>
        <taxon>Rhabditida</taxon>
        <taxon>Tylenchina</taxon>
        <taxon>Panagrolaimomorpha</taxon>
        <taxon>Panagrolaimoidea</taxon>
        <taxon>Panagrolaimidae</taxon>
        <taxon>Panagrolaimus</taxon>
    </lineage>
</organism>
<evidence type="ECO:0000313" key="2">
    <source>
        <dbReference type="WBParaSite" id="ES5_v2.g25237.t1"/>
    </source>
</evidence>
<protein>
    <submittedName>
        <fullName evidence="2">Uncharacterized protein</fullName>
    </submittedName>
</protein>
<evidence type="ECO:0000313" key="1">
    <source>
        <dbReference type="Proteomes" id="UP000887579"/>
    </source>
</evidence>
<dbReference type="WBParaSite" id="ES5_v2.g25237.t1">
    <property type="protein sequence ID" value="ES5_v2.g25237.t1"/>
    <property type="gene ID" value="ES5_v2.g25237"/>
</dbReference>